<dbReference type="HOGENOM" id="CLU_311039_0_0_1"/>
<dbReference type="Gene3D" id="1.25.40.20">
    <property type="entry name" value="Ankyrin repeat-containing domain"/>
    <property type="match status" value="3"/>
</dbReference>
<protein>
    <recommendedName>
        <fullName evidence="4">Protein kinase domain-containing protein</fullName>
    </recommendedName>
</protein>
<dbReference type="SMART" id="SM00248">
    <property type="entry name" value="ANK"/>
    <property type="match status" value="3"/>
</dbReference>
<gene>
    <name evidence="5" type="ORF">S7711_11084</name>
</gene>
<keyword evidence="1" id="KW-0677">Repeat</keyword>
<evidence type="ECO:0000256" key="1">
    <source>
        <dbReference type="ARBA" id="ARBA00022737"/>
    </source>
</evidence>
<dbReference type="GO" id="GO:0004672">
    <property type="term" value="F:protein kinase activity"/>
    <property type="evidence" value="ECO:0007669"/>
    <property type="project" value="InterPro"/>
</dbReference>
<sequence length="1012" mass="114566">MLPELTLLSAPQILYHNNIVDLLGYFWEPYGGVGRVRYAPVLMLEFTEQGSLRMFLELGPKLGIGRSIELCVNVCQALLTLHHEIKLMGRHIGVFHGDLKPELVPERFFEDKEKNSYVAKLCDLGSCLRYLHDTPLRLNEVPPGTDGWKSPELSGSPDSHISPLFSDIFAFGMLVAYIILGKDLYRLPEVEEFLMSRYFKSPRFKDLYETSQVSHEHPNMSAAQQWMINNHFELFVECILRAVERLELPKREREIVNSILRQTLVFVPEQRAASFSDLLATLGTDHAKSKHRSPIEPIVNTLEDPSSRLSVHWALVLVTAMATMHHLFHDWLSQHLEKIYNHLIRKENDSTRRSICHIALLRGLLAFLPPNVGSKIVDGATWLTRAAQQGNPDAHVLAYNLLAAQGHEYQLADYATHLLAAARNGSVLARESGILVPNIIGHLDDLKFLSNVEKEFEKNSVWPMHLAAFIRDENDLREMLQIFAEQRWDLQIQSAIGIDQVNGGYLTYSMTSPGTALHWAVQMNNLAAVKALIEAGATPYTFTERRRNAWSVAVGARLLPIIKYFVEFCSCLDMTARSRCTIEALFFGLPEAYLACGGRFIERSWETFQYLFQQNILPREEAYMSTISLGSGDARLLQKLLEEDYDELQDNAMLERLLIHAVTTSEVEAVELLLHRTPLFETTNYAVHVLTCAITSPGATADHIFALLLQHLSPNFDINVRFTSLYAQTERSPLISEIEGHTLLHSAFDYGKVRMAVALLRRGADTSILNIDKTSPGTGMNAFGRLFFANTHHNYLALKDFLGSEYIHEHPSFLVDHAVIFPGSNRNVFHFLTSDEDSRLHDSAIHKTTVLNELLRHLRKTPSFRAKVKDLLNSQTREADGEMGVTPLHNAAASGFADAIGLLVAAGADPLFRVGADPDQGYSGITPLHVVDTRSTEVWKQEWFIREAKLAEGNFPWFEVGAPLAKSWKSQYEKRTWRTVRALKQILMKSSAGRELWERRRIFRSQEGLRVE</sequence>
<accession>A0A084B788</accession>
<dbReference type="GO" id="GO:0005524">
    <property type="term" value="F:ATP binding"/>
    <property type="evidence" value="ECO:0007669"/>
    <property type="project" value="InterPro"/>
</dbReference>
<dbReference type="AlphaFoldDB" id="A0A084B788"/>
<dbReference type="InterPro" id="IPR002110">
    <property type="entry name" value="Ankyrin_rpt"/>
</dbReference>
<organism evidence="5 6">
    <name type="scientific">Stachybotrys chartarum (strain CBS 109288 / IBT 7711)</name>
    <name type="common">Toxic black mold</name>
    <name type="synonym">Stilbospora chartarum</name>
    <dbReference type="NCBI Taxonomy" id="1280523"/>
    <lineage>
        <taxon>Eukaryota</taxon>
        <taxon>Fungi</taxon>
        <taxon>Dikarya</taxon>
        <taxon>Ascomycota</taxon>
        <taxon>Pezizomycotina</taxon>
        <taxon>Sordariomycetes</taxon>
        <taxon>Hypocreomycetidae</taxon>
        <taxon>Hypocreales</taxon>
        <taxon>Stachybotryaceae</taxon>
        <taxon>Stachybotrys</taxon>
    </lineage>
</organism>
<feature type="repeat" description="ANK" evidence="3">
    <location>
        <begin position="512"/>
        <end position="544"/>
    </location>
</feature>
<dbReference type="PROSITE" id="PS50088">
    <property type="entry name" value="ANK_REPEAT"/>
    <property type="match status" value="3"/>
</dbReference>
<keyword evidence="6" id="KW-1185">Reference proteome</keyword>
<dbReference type="PANTHER" id="PTHR24203:SF45">
    <property type="entry name" value="ANKYRIN REPEAT DOMAIN 6"/>
    <property type="match status" value="1"/>
</dbReference>
<feature type="repeat" description="ANK" evidence="3">
    <location>
        <begin position="883"/>
        <end position="909"/>
    </location>
</feature>
<feature type="repeat" description="ANK" evidence="3">
    <location>
        <begin position="739"/>
        <end position="771"/>
    </location>
</feature>
<dbReference type="SUPFAM" id="SSF56112">
    <property type="entry name" value="Protein kinase-like (PK-like)"/>
    <property type="match status" value="1"/>
</dbReference>
<dbReference type="Pfam" id="PF00023">
    <property type="entry name" value="Ank"/>
    <property type="match status" value="2"/>
</dbReference>
<dbReference type="SUPFAM" id="SSF48403">
    <property type="entry name" value="Ankyrin repeat"/>
    <property type="match status" value="2"/>
</dbReference>
<keyword evidence="2 3" id="KW-0040">ANK repeat</keyword>
<evidence type="ECO:0000313" key="5">
    <source>
        <dbReference type="EMBL" id="KEY73417.1"/>
    </source>
</evidence>
<dbReference type="InterPro" id="IPR036770">
    <property type="entry name" value="Ankyrin_rpt-contain_sf"/>
</dbReference>
<dbReference type="PANTHER" id="PTHR24203">
    <property type="entry name" value="ANKYRIN REPEAT FAMILY PROTEIN"/>
    <property type="match status" value="1"/>
</dbReference>
<evidence type="ECO:0000256" key="2">
    <source>
        <dbReference type="ARBA" id="ARBA00023043"/>
    </source>
</evidence>
<name>A0A084B788_STACB</name>
<dbReference type="InterPro" id="IPR000719">
    <property type="entry name" value="Prot_kinase_dom"/>
</dbReference>
<dbReference type="EMBL" id="KL647843">
    <property type="protein sequence ID" value="KEY73417.1"/>
    <property type="molecule type" value="Genomic_DNA"/>
</dbReference>
<dbReference type="Proteomes" id="UP000028045">
    <property type="component" value="Unassembled WGS sequence"/>
</dbReference>
<dbReference type="Gene3D" id="1.10.510.10">
    <property type="entry name" value="Transferase(Phosphotransferase) domain 1"/>
    <property type="match status" value="1"/>
</dbReference>
<dbReference type="PROSITE" id="PS50011">
    <property type="entry name" value="PROTEIN_KINASE_DOM"/>
    <property type="match status" value="1"/>
</dbReference>
<reference evidence="5 6" key="1">
    <citation type="journal article" date="2014" name="BMC Genomics">
        <title>Comparative genome sequencing reveals chemotype-specific gene clusters in the toxigenic black mold Stachybotrys.</title>
        <authorList>
            <person name="Semeiks J."/>
            <person name="Borek D."/>
            <person name="Otwinowski Z."/>
            <person name="Grishin N.V."/>
        </authorList>
    </citation>
    <scope>NUCLEOTIDE SEQUENCE [LARGE SCALE GENOMIC DNA]</scope>
    <source>
        <strain evidence="6">CBS 109288 / IBT 7711</strain>
    </source>
</reference>
<dbReference type="PROSITE" id="PS50297">
    <property type="entry name" value="ANK_REP_REGION"/>
    <property type="match status" value="3"/>
</dbReference>
<proteinExistence type="predicted"/>
<evidence type="ECO:0000259" key="4">
    <source>
        <dbReference type="PROSITE" id="PS50011"/>
    </source>
</evidence>
<dbReference type="Pfam" id="PF00069">
    <property type="entry name" value="Pkinase"/>
    <property type="match status" value="1"/>
</dbReference>
<evidence type="ECO:0000313" key="6">
    <source>
        <dbReference type="Proteomes" id="UP000028045"/>
    </source>
</evidence>
<evidence type="ECO:0000256" key="3">
    <source>
        <dbReference type="PROSITE-ProRule" id="PRU00023"/>
    </source>
</evidence>
<feature type="domain" description="Protein kinase" evidence="4">
    <location>
        <begin position="1"/>
        <end position="332"/>
    </location>
</feature>
<dbReference type="InterPro" id="IPR011009">
    <property type="entry name" value="Kinase-like_dom_sf"/>
</dbReference>
<dbReference type="SMART" id="SM00220">
    <property type="entry name" value="S_TKc"/>
    <property type="match status" value="1"/>
</dbReference>